<evidence type="ECO:0000313" key="1">
    <source>
        <dbReference type="EMBL" id="KAK2552847.1"/>
    </source>
</evidence>
<reference evidence="1" key="2">
    <citation type="journal article" date="2023" name="Science">
        <title>Genomic signatures of disease resistance in endangered staghorn corals.</title>
        <authorList>
            <person name="Vollmer S.V."/>
            <person name="Selwyn J.D."/>
            <person name="Despard B.A."/>
            <person name="Roesel C.L."/>
        </authorList>
    </citation>
    <scope>NUCLEOTIDE SEQUENCE</scope>
    <source>
        <strain evidence="1">K2</strain>
    </source>
</reference>
<organism evidence="1 2">
    <name type="scientific">Acropora cervicornis</name>
    <name type="common">Staghorn coral</name>
    <dbReference type="NCBI Taxonomy" id="6130"/>
    <lineage>
        <taxon>Eukaryota</taxon>
        <taxon>Metazoa</taxon>
        <taxon>Cnidaria</taxon>
        <taxon>Anthozoa</taxon>
        <taxon>Hexacorallia</taxon>
        <taxon>Scleractinia</taxon>
        <taxon>Astrocoeniina</taxon>
        <taxon>Acroporidae</taxon>
        <taxon>Acropora</taxon>
    </lineage>
</organism>
<comment type="caution">
    <text evidence="1">The sequence shown here is derived from an EMBL/GenBank/DDBJ whole genome shotgun (WGS) entry which is preliminary data.</text>
</comment>
<accession>A0AAD9Q147</accession>
<evidence type="ECO:0000313" key="2">
    <source>
        <dbReference type="Proteomes" id="UP001249851"/>
    </source>
</evidence>
<dbReference type="EMBL" id="JARQWQ010000083">
    <property type="protein sequence ID" value="KAK2552847.1"/>
    <property type="molecule type" value="Genomic_DNA"/>
</dbReference>
<dbReference type="AlphaFoldDB" id="A0AAD9Q147"/>
<name>A0AAD9Q147_ACRCE</name>
<dbReference type="PANTHER" id="PTHR46880">
    <property type="entry name" value="RAS-ASSOCIATING DOMAIN-CONTAINING PROTEIN"/>
    <property type="match status" value="1"/>
</dbReference>
<sequence>MICFACFTSKIAAQKRLAEYPWLDYKDGKKFYFWCCECSNLSNASSPFVTGGCTLRSPDISTSLDNVVKVPRAEKRPAAAPLARAVRIVSEGVQNKLKKLFELPLTTYEVQCGLEMKHGKTYYNDKACKNFAPTISENVKCDLTELLTICRFIGIKADGVTDVGAREVEDVYVRFVENGEASNTFVGLKECPNAKAPSVLPDFLKGVVQNLKQRTVSLGSDGTSVMVGKIIGVCALFNREIPYLSLRCVAHKLELTFQDDAKDVVLFKEAKELLQGLWKYYHYSPKAARKLKELAQSMGERAHRTVKADGARWIPHLEYHKSGQDPVFKAVATVSDPLGWPGDRGQLGQEIGDSFSHMERMTLMFPVETAFCERGNSFLARIMTGWRASVIADTLEALLHISMDGCWFQDYDAARAVQQ</sequence>
<keyword evidence="2" id="KW-1185">Reference proteome</keyword>
<protein>
    <submittedName>
        <fullName evidence="1">Zinc finger protein 862</fullName>
    </submittedName>
</protein>
<dbReference type="PANTHER" id="PTHR46880:SF9">
    <property type="entry name" value="ZINC FINGER PROTEIN 862"/>
    <property type="match status" value="1"/>
</dbReference>
<dbReference type="Proteomes" id="UP001249851">
    <property type="component" value="Unassembled WGS sequence"/>
</dbReference>
<reference evidence="1" key="1">
    <citation type="journal article" date="2023" name="G3 (Bethesda)">
        <title>Whole genome assembly and annotation of the endangered Caribbean coral Acropora cervicornis.</title>
        <authorList>
            <person name="Selwyn J.D."/>
            <person name="Vollmer S.V."/>
        </authorList>
    </citation>
    <scope>NUCLEOTIDE SEQUENCE</scope>
    <source>
        <strain evidence="1">K2</strain>
    </source>
</reference>
<gene>
    <name evidence="1" type="ORF">P5673_026016</name>
</gene>
<proteinExistence type="predicted"/>